<dbReference type="RefSeq" id="WP_179423994.1">
    <property type="nucleotide sequence ID" value="NZ_BAAAMP010000003.1"/>
</dbReference>
<evidence type="ECO:0000313" key="2">
    <source>
        <dbReference type="EMBL" id="MBD1271767.1"/>
    </source>
</evidence>
<dbReference type="EMBL" id="JACWMT010000003">
    <property type="protein sequence ID" value="MBD1271767.1"/>
    <property type="molecule type" value="Genomic_DNA"/>
</dbReference>
<protein>
    <submittedName>
        <fullName evidence="2">Uncharacterized protein</fullName>
    </submittedName>
</protein>
<dbReference type="Proteomes" id="UP000659061">
    <property type="component" value="Unassembled WGS sequence"/>
</dbReference>
<reference evidence="2" key="2">
    <citation type="submission" date="2020-09" db="EMBL/GenBank/DDBJ databases">
        <title>Novel species in genus Aeromicrobium.</title>
        <authorList>
            <person name="Zhang G."/>
        </authorList>
    </citation>
    <scope>NUCLEOTIDE SEQUENCE</scope>
    <source>
        <strain evidence="2">SSW1-57</strain>
    </source>
</reference>
<evidence type="ECO:0000313" key="4">
    <source>
        <dbReference type="Proteomes" id="UP000587211"/>
    </source>
</evidence>
<accession>A0A8I0G1F0</accession>
<evidence type="ECO:0000313" key="5">
    <source>
        <dbReference type="Proteomes" id="UP000659061"/>
    </source>
</evidence>
<organism evidence="2 5">
    <name type="scientific">Aeromicrobium tamlense</name>
    <dbReference type="NCBI Taxonomy" id="375541"/>
    <lineage>
        <taxon>Bacteria</taxon>
        <taxon>Bacillati</taxon>
        <taxon>Actinomycetota</taxon>
        <taxon>Actinomycetes</taxon>
        <taxon>Propionibacteriales</taxon>
        <taxon>Nocardioidaceae</taxon>
        <taxon>Aeromicrobium</taxon>
    </lineage>
</organism>
<evidence type="ECO:0000313" key="3">
    <source>
        <dbReference type="EMBL" id="NYI37485.1"/>
    </source>
</evidence>
<gene>
    <name evidence="3" type="ORF">BJ975_000860</name>
    <name evidence="2" type="ORF">IDH50_16095</name>
</gene>
<reference evidence="3 4" key="1">
    <citation type="submission" date="2020-07" db="EMBL/GenBank/DDBJ databases">
        <title>Sequencing the genomes of 1000 actinobacteria strains.</title>
        <authorList>
            <person name="Klenk H.-P."/>
        </authorList>
    </citation>
    <scope>NUCLEOTIDE SEQUENCE [LARGE SCALE GENOMIC DNA]</scope>
    <source>
        <strain evidence="3 4">DSM 19087</strain>
    </source>
</reference>
<evidence type="ECO:0000256" key="1">
    <source>
        <dbReference type="SAM" id="Phobius"/>
    </source>
</evidence>
<keyword evidence="1" id="KW-1133">Transmembrane helix</keyword>
<feature type="transmembrane region" description="Helical" evidence="1">
    <location>
        <begin position="35"/>
        <end position="54"/>
    </location>
</feature>
<keyword evidence="1" id="KW-0472">Membrane</keyword>
<keyword evidence="4" id="KW-1185">Reference proteome</keyword>
<keyword evidence="1" id="KW-0812">Transmembrane</keyword>
<dbReference type="EMBL" id="JACBZN010000001">
    <property type="protein sequence ID" value="NYI37485.1"/>
    <property type="molecule type" value="Genomic_DNA"/>
</dbReference>
<sequence length="59" mass="6272">MNVGLVLMAVLWVVSLVQLIRLPAQGPLTTTGEAAVWTALAIASAISTFLLGVWKVHRS</sequence>
<dbReference type="AlphaFoldDB" id="A0A8I0G1F0"/>
<proteinExistence type="predicted"/>
<dbReference type="Proteomes" id="UP000587211">
    <property type="component" value="Unassembled WGS sequence"/>
</dbReference>
<name>A0A8I0G1F0_9ACTN</name>
<comment type="caution">
    <text evidence="2">The sequence shown here is derived from an EMBL/GenBank/DDBJ whole genome shotgun (WGS) entry which is preliminary data.</text>
</comment>